<name>A0A2V0RCP7_9ZZZZ</name>
<dbReference type="EMBL" id="BDQE01000150">
    <property type="protein sequence ID" value="GBH22887.1"/>
    <property type="molecule type" value="Genomic_RNA"/>
</dbReference>
<dbReference type="AlphaFoldDB" id="A0A2V0RCP7"/>
<sequence length="110" mass="12461">MGTYLKLSNTIINYKNLITVKSKTSLKSITLSKDIDFGTIKIAEENFNNDHVSRFPFKMEKFVPQGLMTSLKSEYSEKKGFTPPYPPFYFSLKAGPNANVLSSRLLDSKL</sequence>
<evidence type="ECO:0000313" key="1">
    <source>
        <dbReference type="EMBL" id="GBH22887.1"/>
    </source>
</evidence>
<reference evidence="1" key="1">
    <citation type="submission" date="2017-04" db="EMBL/GenBank/DDBJ databases">
        <title>Unveiling RNA virosphere associated with marine microorganisms.</title>
        <authorList>
            <person name="Urayama S."/>
            <person name="Takaki Y."/>
            <person name="Nishi S."/>
            <person name="Yoshida Y."/>
            <person name="Deguchi S."/>
            <person name="Takai K."/>
            <person name="Nunoura T."/>
        </authorList>
    </citation>
    <scope>NUCLEOTIDE SEQUENCE</scope>
</reference>
<proteinExistence type="predicted"/>
<organism evidence="1">
    <name type="scientific">viral metagenome</name>
    <dbReference type="NCBI Taxonomy" id="1070528"/>
    <lineage>
        <taxon>unclassified sequences</taxon>
        <taxon>metagenomes</taxon>
        <taxon>organismal metagenomes</taxon>
    </lineage>
</organism>
<accession>A0A2V0RCP7</accession>
<protein>
    <submittedName>
        <fullName evidence="1">RdRp</fullName>
    </submittedName>
</protein>
<comment type="caution">
    <text evidence="1">The sequence shown here is derived from an EMBL/GenBank/DDBJ whole genome shotgun (WGS) entry which is preliminary data.</text>
</comment>